<gene>
    <name evidence="2" type="ORF">HPHPH24_1191</name>
</gene>
<evidence type="ECO:0000313" key="2">
    <source>
        <dbReference type="EMBL" id="EJB50798.1"/>
    </source>
</evidence>
<protein>
    <submittedName>
        <fullName evidence="2">Uncharacterized protein</fullName>
    </submittedName>
</protein>
<feature type="region of interest" description="Disordered" evidence="1">
    <location>
        <begin position="1"/>
        <end position="63"/>
    </location>
</feature>
<feature type="compositionally biased region" description="Polar residues" evidence="1">
    <location>
        <begin position="17"/>
        <end position="63"/>
    </location>
</feature>
<proteinExistence type="predicted"/>
<comment type="caution">
    <text evidence="2">The sequence shown here is derived from an EMBL/GenBank/DDBJ whole genome shotgun (WGS) entry which is preliminary data.</text>
</comment>
<name>J0AM94_HELPX</name>
<dbReference type="EMBL" id="AKOG01000006">
    <property type="protein sequence ID" value="EJB50798.1"/>
    <property type="molecule type" value="Genomic_DNA"/>
</dbReference>
<sequence length="63" mass="6986">MKLETIAPLSNDYRDSGSISNLIENNPTPKPLTSQEDLLKQQENSNETTPEAKNLSPLTQMQA</sequence>
<dbReference type="Pfam" id="PF12033">
    <property type="entry name" value="DUF3519"/>
    <property type="match status" value="1"/>
</dbReference>
<organism evidence="2 3">
    <name type="scientific">Helicobacter pylori Hp H-24</name>
    <dbReference type="NCBI Taxonomy" id="992039"/>
    <lineage>
        <taxon>Bacteria</taxon>
        <taxon>Pseudomonadati</taxon>
        <taxon>Campylobacterota</taxon>
        <taxon>Epsilonproteobacteria</taxon>
        <taxon>Campylobacterales</taxon>
        <taxon>Helicobacteraceae</taxon>
        <taxon>Helicobacter</taxon>
    </lineage>
</organism>
<dbReference type="InterPro" id="IPR021907">
    <property type="entry name" value="DUF3519"/>
</dbReference>
<dbReference type="Proteomes" id="UP000004761">
    <property type="component" value="Unassembled WGS sequence"/>
</dbReference>
<accession>J0AM94</accession>
<reference evidence="2 3" key="1">
    <citation type="journal article" date="2013" name="Pathog. Dis.">
        <title>Genome sequences of 65 Helicobacter pylori strains isolated from asymptomatic individuals and patients with gastric cancer, peptic ulcer disease, or gastritis.</title>
        <authorList>
            <person name="Blanchard T.G."/>
            <person name="Czinn S.J."/>
            <person name="Correa P."/>
            <person name="Nakazawa T."/>
            <person name="Keelan M."/>
            <person name="Morningstar L."/>
            <person name="Santana-Cruz I."/>
            <person name="Maroo A."/>
            <person name="McCracken C."/>
            <person name="Shefchek K."/>
            <person name="Daugherty S."/>
            <person name="Song Y."/>
            <person name="Fraser C.M."/>
            <person name="Fricke W.F."/>
        </authorList>
    </citation>
    <scope>NUCLEOTIDE SEQUENCE [LARGE SCALE GENOMIC DNA]</scope>
    <source>
        <strain evidence="2 3">Hp H-24</strain>
    </source>
</reference>
<evidence type="ECO:0000313" key="3">
    <source>
        <dbReference type="Proteomes" id="UP000004761"/>
    </source>
</evidence>
<evidence type="ECO:0000256" key="1">
    <source>
        <dbReference type="SAM" id="MobiDB-lite"/>
    </source>
</evidence>
<dbReference type="PATRIC" id="fig|992039.3.peg.1158"/>
<dbReference type="AlphaFoldDB" id="J0AM94"/>